<reference evidence="1 2" key="1">
    <citation type="submission" date="2016-03" db="EMBL/GenBank/DDBJ databases">
        <title>Choanephora cucurbitarum.</title>
        <authorList>
            <person name="Min B."/>
            <person name="Park H."/>
            <person name="Park J.-H."/>
            <person name="Shin H.-D."/>
            <person name="Choi I.-G."/>
        </authorList>
    </citation>
    <scope>NUCLEOTIDE SEQUENCE [LARGE SCALE GENOMIC DNA]</scope>
    <source>
        <strain evidence="1 2">KUS-F28377</strain>
    </source>
</reference>
<dbReference type="OrthoDB" id="2426083at2759"/>
<keyword evidence="2" id="KW-1185">Reference proteome</keyword>
<feature type="unsure residue" description="I or L" evidence="1">
    <location>
        <position position="83"/>
    </location>
</feature>
<dbReference type="InParanoid" id="A0A1C7MVB2"/>
<gene>
    <name evidence="1" type="ORF">A0J61_11191</name>
</gene>
<dbReference type="EMBL" id="LUGH01001762">
    <property type="protein sequence ID" value="OBZ80760.1"/>
    <property type="molecule type" value="Genomic_DNA"/>
</dbReference>
<dbReference type="Proteomes" id="UP000093000">
    <property type="component" value="Unassembled WGS sequence"/>
</dbReference>
<sequence>MHSCRSLSVMGRATVINSLILSQCWFLFRVVPIPKSSLQAIRSLVSSFMNHSIFPRCGWHILTASKKEGGFGLLDPELQQSALYYRWLDPFLFPRPDHSMVHDFFRAHLCTSFLSSQPLIGLLFPRARPHATPGANLTTVSMVCGTMDAIPRRQFTYIPNPIECLLLPLRAVVIPSASFRLSPILRDAL</sequence>
<evidence type="ECO:0000313" key="1">
    <source>
        <dbReference type="EMBL" id="OBZ80760.1"/>
    </source>
</evidence>
<protein>
    <submittedName>
        <fullName evidence="1">Uncharacterized protein</fullName>
    </submittedName>
</protein>
<dbReference type="AlphaFoldDB" id="A0A1C7MVB2"/>
<dbReference type="STRING" id="101091.A0A1C7MVB2"/>
<name>A0A1C7MVB2_9FUNG</name>
<accession>A0A1C7MVB2</accession>
<proteinExistence type="predicted"/>
<organism evidence="1 2">
    <name type="scientific">Choanephora cucurbitarum</name>
    <dbReference type="NCBI Taxonomy" id="101091"/>
    <lineage>
        <taxon>Eukaryota</taxon>
        <taxon>Fungi</taxon>
        <taxon>Fungi incertae sedis</taxon>
        <taxon>Mucoromycota</taxon>
        <taxon>Mucoromycotina</taxon>
        <taxon>Mucoromycetes</taxon>
        <taxon>Mucorales</taxon>
        <taxon>Mucorineae</taxon>
        <taxon>Choanephoraceae</taxon>
        <taxon>Choanephoroideae</taxon>
        <taxon>Choanephora</taxon>
    </lineage>
</organism>
<feature type="non-terminal residue" evidence="1">
    <location>
        <position position="189"/>
    </location>
</feature>
<evidence type="ECO:0000313" key="2">
    <source>
        <dbReference type="Proteomes" id="UP000093000"/>
    </source>
</evidence>
<comment type="caution">
    <text evidence="1">The sequence shown here is derived from an EMBL/GenBank/DDBJ whole genome shotgun (WGS) entry which is preliminary data.</text>
</comment>